<evidence type="ECO:0000256" key="4">
    <source>
        <dbReference type="ARBA" id="ARBA00023136"/>
    </source>
</evidence>
<dbReference type="PANTHER" id="PTHR45951:SF3">
    <property type="entry name" value="PROTEIN DISPATCHED"/>
    <property type="match status" value="1"/>
</dbReference>
<protein>
    <submittedName>
        <fullName evidence="10">Protein dispatched homolog 1 (Mdispa)</fullName>
    </submittedName>
</protein>
<proteinExistence type="inferred from homology"/>
<evidence type="ECO:0000256" key="7">
    <source>
        <dbReference type="SAM" id="MobiDB-lite"/>
    </source>
</evidence>
<keyword evidence="3 8" id="KW-1133">Transmembrane helix</keyword>
<dbReference type="SUPFAM" id="SSF82866">
    <property type="entry name" value="Multidrug efflux transporter AcrB transmembrane domain"/>
    <property type="match status" value="2"/>
</dbReference>
<name>A0ABP0SMY0_9DINO</name>
<feature type="compositionally biased region" description="Basic and acidic residues" evidence="7">
    <location>
        <begin position="182"/>
        <end position="201"/>
    </location>
</feature>
<evidence type="ECO:0000256" key="8">
    <source>
        <dbReference type="SAM" id="Phobius"/>
    </source>
</evidence>
<evidence type="ECO:0000256" key="1">
    <source>
        <dbReference type="ARBA" id="ARBA00004141"/>
    </source>
</evidence>
<dbReference type="InterPro" id="IPR052081">
    <property type="entry name" value="Dispatched_Hh_regulator"/>
</dbReference>
<keyword evidence="4 8" id="KW-0472">Membrane</keyword>
<feature type="transmembrane region" description="Helical" evidence="8">
    <location>
        <begin position="530"/>
        <end position="552"/>
    </location>
</feature>
<feature type="transmembrane region" description="Helical" evidence="8">
    <location>
        <begin position="589"/>
        <end position="615"/>
    </location>
</feature>
<reference evidence="10 11" key="1">
    <citation type="submission" date="2024-02" db="EMBL/GenBank/DDBJ databases">
        <authorList>
            <person name="Chen Y."/>
            <person name="Shah S."/>
            <person name="Dougan E. K."/>
            <person name="Thang M."/>
            <person name="Chan C."/>
        </authorList>
    </citation>
    <scope>NUCLEOTIDE SEQUENCE [LARGE SCALE GENOMIC DNA]</scope>
</reference>
<comment type="similarity">
    <text evidence="6">Belongs to the dispatched family.</text>
</comment>
<feature type="transmembrane region" description="Helical" evidence="8">
    <location>
        <begin position="1334"/>
        <end position="1367"/>
    </location>
</feature>
<dbReference type="Proteomes" id="UP001642464">
    <property type="component" value="Unassembled WGS sequence"/>
</dbReference>
<evidence type="ECO:0000256" key="3">
    <source>
        <dbReference type="ARBA" id="ARBA00022989"/>
    </source>
</evidence>
<keyword evidence="5" id="KW-0325">Glycoprotein</keyword>
<feature type="transmembrane region" description="Helical" evidence="8">
    <location>
        <begin position="680"/>
        <end position="705"/>
    </location>
</feature>
<dbReference type="PROSITE" id="PS50156">
    <property type="entry name" value="SSD"/>
    <property type="match status" value="1"/>
</dbReference>
<feature type="transmembrane region" description="Helical" evidence="8">
    <location>
        <begin position="748"/>
        <end position="768"/>
    </location>
</feature>
<feature type="compositionally biased region" description="Basic and acidic residues" evidence="7">
    <location>
        <begin position="154"/>
        <end position="170"/>
    </location>
</feature>
<feature type="transmembrane region" description="Helical" evidence="8">
    <location>
        <begin position="1228"/>
        <end position="1250"/>
    </location>
</feature>
<feature type="transmembrane region" description="Helical" evidence="8">
    <location>
        <begin position="1283"/>
        <end position="1305"/>
    </location>
</feature>
<feature type="transmembrane region" description="Helical" evidence="8">
    <location>
        <begin position="1257"/>
        <end position="1277"/>
    </location>
</feature>
<dbReference type="InterPro" id="IPR000731">
    <property type="entry name" value="SSD"/>
</dbReference>
<dbReference type="EMBL" id="CAXAMM010044195">
    <property type="protein sequence ID" value="CAK9113628.1"/>
    <property type="molecule type" value="Genomic_DNA"/>
</dbReference>
<accession>A0ABP0SMY0</accession>
<feature type="domain" description="SSD" evidence="9">
    <location>
        <begin position="561"/>
        <end position="705"/>
    </location>
</feature>
<dbReference type="Gene3D" id="1.20.1640.10">
    <property type="entry name" value="Multidrug efflux transporter AcrB transmembrane domain"/>
    <property type="match status" value="2"/>
</dbReference>
<feature type="transmembrane region" description="Helical" evidence="8">
    <location>
        <begin position="263"/>
        <end position="285"/>
    </location>
</feature>
<organism evidence="10 11">
    <name type="scientific">Durusdinium trenchii</name>
    <dbReference type="NCBI Taxonomy" id="1381693"/>
    <lineage>
        <taxon>Eukaryota</taxon>
        <taxon>Sar</taxon>
        <taxon>Alveolata</taxon>
        <taxon>Dinophyceae</taxon>
        <taxon>Suessiales</taxon>
        <taxon>Symbiodiniaceae</taxon>
        <taxon>Durusdinium</taxon>
    </lineage>
</organism>
<evidence type="ECO:0000256" key="2">
    <source>
        <dbReference type="ARBA" id="ARBA00022692"/>
    </source>
</evidence>
<feature type="region of interest" description="Disordered" evidence="7">
    <location>
        <begin position="57"/>
        <end position="210"/>
    </location>
</feature>
<feature type="transmembrane region" description="Helical" evidence="8">
    <location>
        <begin position="1373"/>
        <end position="1396"/>
    </location>
</feature>
<evidence type="ECO:0000256" key="6">
    <source>
        <dbReference type="ARBA" id="ARBA00038046"/>
    </source>
</evidence>
<evidence type="ECO:0000256" key="5">
    <source>
        <dbReference type="ARBA" id="ARBA00023180"/>
    </source>
</evidence>
<evidence type="ECO:0000313" key="10">
    <source>
        <dbReference type="EMBL" id="CAK9113628.1"/>
    </source>
</evidence>
<evidence type="ECO:0000259" key="9">
    <source>
        <dbReference type="PROSITE" id="PS50156"/>
    </source>
</evidence>
<sequence length="1496" mass="163337">MACRQPGLYGTEPTSRESEGVEALDAAQFDTQSLSQASGAAIGAAAVGAAAVVRSELGTEPGAGEEDENDSLNKEALYGEQHGQEGMNSEAGDLSEGDGPKSDQEPCEGSADGHCGNIQDCREESAKQHREEGESCDNGEHGEMCGREIGTGGGERDEHWMEHGDTDRIDQGLSQNDAGLSQRHEDGKNDKDEGDHGKAHVEPAPAMEVGGVLPPSPTGTCSMVADAKHLGGKRAEPAETAATSGPRCRITCKDFPFCTAHCPFLFCILVFSAMPLVLALLWPGIVVNSDTSVFLEADSRSSTIRTAFLGALPFRDASSRDRRLMTGPMPPIDLNDMYKMDQLNLYYRALGSPGLLASESITLIRQFELDLRSGPLYQRVCHELSTPGLGIGCDPGHSIANAAFPSGGENASDEQAFVNMRMDGHGLKLLRQDVILEILQSKDAYQELMLPKDFQPGEPLMSARSFFAFNIVCCRIEHSASQRSQGLEKARREWSNMLAAEVLPKLMRFEREHPTIQLNFAGGSISTMQLWEILASDCLFAIGSVVFIIGYLTMHAGSLLLSCGSMLLTVAAIPSAFVLSAVLSGSNEVTGAAFLSIFLIAGLGADVVLVFINFWEISKSADEPSSPRNAPKSTAPPRPTAERVKFVYRHAGLACLGTTLTTAASFFANLASVLRALREFGFFMGMCIIGAYVYLVVGLPALLILNDGAAKLRCCHCRCRGSRRAANSPATERSCRCCKRQRCEGILVGYRILFFLFFLLLVVGFGLWTGSAIELDTGVPQMFPDGHNLNDIEDVAGGFQASGEQWTQDDLRFCNFMVSEDRQDFLRCTLHQCQITQEGPFTVIGHNGSQGVGNSSGEAECQCFPSEVPSTNCKTTPDEGVILVRVRVVGEVPKKALEAWRRTGSFRLLAKQAAQQTNPFFWREIESAIDQAFFQWLPNADSKALTQEFWETGEVWSTRYDVLPNFIIPIKRNGSLELCHTDRLCYCGAPVCTYAGRRLVDPVMPNVSWDKVFVPLPARRLQPADAPDEPDAPAMPETPLRSAGARRLAGGADIALVWGLRTNEQMPLLGKPEQAWSFEEAFRVQAPATQRVLLSACSLGEKNPALLIQVSHCWLRDFRTYATDRGYPFPVPSTSFQVLFQRFLDGRVLGNGILAKDYMWLTDDFQLKATYIQFIVPLNYMTTLSSTILALMEEWDKEVEEINQNAPVELGTTWHTSSLWLRAEAERAIVNSTVLTMVVSAACGFLGALFFTHGDLLLSWMVVLNVMGVTISLAWFMVVFMGWAIGVLEILGLIVFVGYSITYSLHIAHKYQEHTLTAASAQLGSLYERRREAVLYALNCMSSSILGSAITTLGSSFFLFFCQLVIFVKLATVLSSVTFFACLFATVAFPAALLCIGPVGTSCQHLLHHPDLLTHPLDPPPPEPRGHVRTRRSPKPAAGSPERQMSKLARSIPLENSTTSDIFFAAHAQASRPATRPRPEGRAKVSNLDSMAITVL</sequence>
<comment type="caution">
    <text evidence="10">The sequence shown here is derived from an EMBL/GenBank/DDBJ whole genome shotgun (WGS) entry which is preliminary data.</text>
</comment>
<evidence type="ECO:0000313" key="11">
    <source>
        <dbReference type="Proteomes" id="UP001642464"/>
    </source>
</evidence>
<feature type="region of interest" description="Disordered" evidence="7">
    <location>
        <begin position="1414"/>
        <end position="1446"/>
    </location>
</feature>
<dbReference type="PANTHER" id="PTHR45951">
    <property type="entry name" value="PROTEIN DISPATCHED-RELATED"/>
    <property type="match status" value="1"/>
</dbReference>
<feature type="transmembrane region" description="Helical" evidence="8">
    <location>
        <begin position="559"/>
        <end position="583"/>
    </location>
</feature>
<feature type="region of interest" description="Disordered" evidence="7">
    <location>
        <begin position="1"/>
        <end position="21"/>
    </location>
</feature>
<gene>
    <name evidence="10" type="ORF">SCF082_LOCUS52660</name>
</gene>
<feature type="transmembrane region" description="Helical" evidence="8">
    <location>
        <begin position="646"/>
        <end position="668"/>
    </location>
</feature>
<feature type="compositionally biased region" description="Basic and acidic residues" evidence="7">
    <location>
        <begin position="120"/>
        <end position="146"/>
    </location>
</feature>
<keyword evidence="2 8" id="KW-0812">Transmembrane</keyword>
<comment type="subcellular location">
    <subcellularLocation>
        <location evidence="1">Membrane</location>
        <topology evidence="1">Multi-pass membrane protein</topology>
    </subcellularLocation>
</comment>
<keyword evidence="11" id="KW-1185">Reference proteome</keyword>